<dbReference type="GO" id="GO:0006935">
    <property type="term" value="P:chemotaxis"/>
    <property type="evidence" value="ECO:0007669"/>
    <property type="project" value="UniProtKB-KW"/>
</dbReference>
<evidence type="ECO:0000256" key="1">
    <source>
        <dbReference type="ARBA" id="ARBA00002254"/>
    </source>
</evidence>
<proteinExistence type="inferred from homology"/>
<keyword evidence="11" id="KW-0966">Cell projection</keyword>
<evidence type="ECO:0000256" key="4">
    <source>
        <dbReference type="ARBA" id="ARBA00022475"/>
    </source>
</evidence>
<keyword evidence="8" id="KW-1133">Transmembrane helix</keyword>
<dbReference type="InterPro" id="IPR005503">
    <property type="entry name" value="FliL"/>
</dbReference>
<dbReference type="GO" id="GO:0071973">
    <property type="term" value="P:bacterial-type flagellum-dependent cell motility"/>
    <property type="evidence" value="ECO:0007669"/>
    <property type="project" value="InterPro"/>
</dbReference>
<dbReference type="GO" id="GO:0005886">
    <property type="term" value="C:plasma membrane"/>
    <property type="evidence" value="ECO:0007669"/>
    <property type="project" value="UniProtKB-SubCell"/>
</dbReference>
<evidence type="ECO:0000256" key="8">
    <source>
        <dbReference type="ARBA" id="ARBA00022989"/>
    </source>
</evidence>
<evidence type="ECO:0000256" key="2">
    <source>
        <dbReference type="ARBA" id="ARBA00004162"/>
    </source>
</evidence>
<evidence type="ECO:0000313" key="11">
    <source>
        <dbReference type="EMBL" id="XBJ28753.1"/>
    </source>
</evidence>
<keyword evidence="11" id="KW-0969">Cilium</keyword>
<keyword evidence="9 10" id="KW-0472">Membrane</keyword>
<evidence type="ECO:0000256" key="9">
    <source>
        <dbReference type="ARBA" id="ARBA00023136"/>
    </source>
</evidence>
<keyword evidence="7 10" id="KW-0283">Flagellar rotation</keyword>
<comment type="subcellular location">
    <subcellularLocation>
        <location evidence="2">Cell membrane</location>
        <topology evidence="2">Single-pass membrane protein</topology>
    </subcellularLocation>
</comment>
<name>A0AAU7E696_9BACT</name>
<keyword evidence="5 10" id="KW-0145">Chemotaxis</keyword>
<keyword evidence="11" id="KW-0282">Flagellum</keyword>
<dbReference type="EMBL" id="CP155620">
    <property type="protein sequence ID" value="XBJ28753.1"/>
    <property type="molecule type" value="Genomic_DNA"/>
</dbReference>
<evidence type="ECO:0000256" key="3">
    <source>
        <dbReference type="ARBA" id="ARBA00008281"/>
    </source>
</evidence>
<dbReference type="AlphaFoldDB" id="A0AAU7E696"/>
<comment type="similarity">
    <text evidence="3 10">Belongs to the FliL family.</text>
</comment>
<evidence type="ECO:0000256" key="5">
    <source>
        <dbReference type="ARBA" id="ARBA00022500"/>
    </source>
</evidence>
<dbReference type="Pfam" id="PF03748">
    <property type="entry name" value="FliL"/>
    <property type="match status" value="1"/>
</dbReference>
<dbReference type="RefSeq" id="WP_134238067.1">
    <property type="nucleotide sequence ID" value="NZ_CP155620.1"/>
</dbReference>
<sequence>MKILLCLFISVLALKALVIENFRTDLYSKSTINALKKIEMTLEFEGQNLEQNSAKIKDSINTVISSFFYEDIFTELGKNKFKETLIKFINKKYKLQIKNIYFISLNGVKEFDLEEFKRFLQNIDEKNEIKGTKPKEEIQKMQKNQPFKIKQIDTLFQDENGSDDINLPSLKEKLNEQILKQLENNQSVEKNSTGFDIKFDPTN</sequence>
<comment type="function">
    <text evidence="1 10">Controls the rotational direction of flagella during chemotaxis.</text>
</comment>
<evidence type="ECO:0000256" key="7">
    <source>
        <dbReference type="ARBA" id="ARBA00022779"/>
    </source>
</evidence>
<keyword evidence="6" id="KW-0812">Transmembrane</keyword>
<accession>A0AAU7E696</accession>
<keyword evidence="4 10" id="KW-1003">Cell membrane</keyword>
<evidence type="ECO:0000256" key="6">
    <source>
        <dbReference type="ARBA" id="ARBA00022692"/>
    </source>
</evidence>
<protein>
    <recommendedName>
        <fullName evidence="10">Flagellar protein FliL</fullName>
    </recommendedName>
</protein>
<gene>
    <name evidence="11" type="ORF">AAH949_06550</name>
</gene>
<organism evidence="11">
    <name type="scientific">Campylobacter sp. CCS1377</name>
    <dbReference type="NCBI Taxonomy" id="3158229"/>
    <lineage>
        <taxon>Bacteria</taxon>
        <taxon>Pseudomonadati</taxon>
        <taxon>Campylobacterota</taxon>
        <taxon>Epsilonproteobacteria</taxon>
        <taxon>Campylobacterales</taxon>
        <taxon>Campylobacteraceae</taxon>
        <taxon>Campylobacter</taxon>
    </lineage>
</organism>
<reference evidence="11" key="1">
    <citation type="submission" date="2024-05" db="EMBL/GenBank/DDBJ databases">
        <title>Campylobacter coli isolated from environmental waters in Slovenia.</title>
        <authorList>
            <person name="Zautner A.E."/>
            <person name="Bunk B."/>
            <person name="Riedel T."/>
            <person name="Sproeer C."/>
        </authorList>
    </citation>
    <scope>NUCLEOTIDE SEQUENCE</scope>
    <source>
        <strain evidence="11">CCS1377</strain>
    </source>
</reference>
<evidence type="ECO:0000256" key="10">
    <source>
        <dbReference type="RuleBase" id="RU364125"/>
    </source>
</evidence>
<dbReference type="GO" id="GO:0009425">
    <property type="term" value="C:bacterial-type flagellum basal body"/>
    <property type="evidence" value="ECO:0007669"/>
    <property type="project" value="InterPro"/>
</dbReference>